<keyword evidence="2" id="KW-1185">Reference proteome</keyword>
<organism evidence="1 2">
    <name type="scientific">Nonomuraea insulae</name>
    <dbReference type="NCBI Taxonomy" id="1616787"/>
    <lineage>
        <taxon>Bacteria</taxon>
        <taxon>Bacillati</taxon>
        <taxon>Actinomycetota</taxon>
        <taxon>Actinomycetes</taxon>
        <taxon>Streptosporangiales</taxon>
        <taxon>Streptosporangiaceae</taxon>
        <taxon>Nonomuraea</taxon>
    </lineage>
</organism>
<protein>
    <submittedName>
        <fullName evidence="1">Uncharacterized protein</fullName>
    </submittedName>
</protein>
<accession>A0ABW1CSZ5</accession>
<proteinExistence type="predicted"/>
<comment type="caution">
    <text evidence="1">The sequence shown here is derived from an EMBL/GenBank/DDBJ whole genome shotgun (WGS) entry which is preliminary data.</text>
</comment>
<dbReference type="EMBL" id="JBHSPA010000039">
    <property type="protein sequence ID" value="MFC5828694.1"/>
    <property type="molecule type" value="Genomic_DNA"/>
</dbReference>
<reference evidence="2" key="1">
    <citation type="journal article" date="2019" name="Int. J. Syst. Evol. Microbiol.">
        <title>The Global Catalogue of Microorganisms (GCM) 10K type strain sequencing project: providing services to taxonomists for standard genome sequencing and annotation.</title>
        <authorList>
            <consortium name="The Broad Institute Genomics Platform"/>
            <consortium name="The Broad Institute Genome Sequencing Center for Infectious Disease"/>
            <person name="Wu L."/>
            <person name="Ma J."/>
        </authorList>
    </citation>
    <scope>NUCLEOTIDE SEQUENCE [LARGE SCALE GENOMIC DNA]</scope>
    <source>
        <strain evidence="2">CCUG 53903</strain>
    </source>
</reference>
<dbReference type="Proteomes" id="UP001596058">
    <property type="component" value="Unassembled WGS sequence"/>
</dbReference>
<sequence>MAEADWESHRRAVFGAAYRILGTVAEAEAAGPGGKEVKKWINRRIHPPVDDASKILAATDRVYLEIPFFPGDE</sequence>
<name>A0ABW1CSZ5_9ACTN</name>
<gene>
    <name evidence="1" type="ORF">ACFPZ3_32910</name>
</gene>
<evidence type="ECO:0000313" key="2">
    <source>
        <dbReference type="Proteomes" id="UP001596058"/>
    </source>
</evidence>
<dbReference type="RefSeq" id="WP_379518197.1">
    <property type="nucleotide sequence ID" value="NZ_JBHSPA010000039.1"/>
</dbReference>
<evidence type="ECO:0000313" key="1">
    <source>
        <dbReference type="EMBL" id="MFC5828694.1"/>
    </source>
</evidence>